<sequence>MSNPVCLFITMRKLIVSLNITLDGFVAAEDEGLDWHYQYWTDEIAETITELLSRADTILLGKNTYRAMAAYWPFQAKCMNFPRTDIAYADMMNNYQKVVMSSTMTSALWNNSLLVKGNLKQVVKHLKKQQGRDILTYGSISVVKKLVAANLVDEYQFWIHPVILGNGKALFNGVKSHLLLKLVLKKVFSSGVILMVYQSHN</sequence>
<dbReference type="Proteomes" id="UP000199705">
    <property type="component" value="Unassembled WGS sequence"/>
</dbReference>
<gene>
    <name evidence="2" type="ORF">SAMN05192573_101690</name>
</gene>
<dbReference type="EMBL" id="FNCG01000001">
    <property type="protein sequence ID" value="SDF90377.1"/>
    <property type="molecule type" value="Genomic_DNA"/>
</dbReference>
<evidence type="ECO:0000313" key="3">
    <source>
        <dbReference type="Proteomes" id="UP000199705"/>
    </source>
</evidence>
<dbReference type="PANTHER" id="PTHR38011:SF11">
    <property type="entry name" value="2,5-DIAMINO-6-RIBOSYLAMINO-4(3H)-PYRIMIDINONE 5'-PHOSPHATE REDUCTASE"/>
    <property type="match status" value="1"/>
</dbReference>
<accession>A0A1G7PVM5</accession>
<dbReference type="InterPro" id="IPR024072">
    <property type="entry name" value="DHFR-like_dom_sf"/>
</dbReference>
<dbReference type="Pfam" id="PF01872">
    <property type="entry name" value="RibD_C"/>
    <property type="match status" value="1"/>
</dbReference>
<proteinExistence type="predicted"/>
<dbReference type="SUPFAM" id="SSF53597">
    <property type="entry name" value="Dihydrofolate reductase-like"/>
    <property type="match status" value="1"/>
</dbReference>
<dbReference type="InterPro" id="IPR002734">
    <property type="entry name" value="RibDG_C"/>
</dbReference>
<dbReference type="InterPro" id="IPR050765">
    <property type="entry name" value="Riboflavin_Biosynth_HTPR"/>
</dbReference>
<evidence type="ECO:0000259" key="1">
    <source>
        <dbReference type="Pfam" id="PF01872"/>
    </source>
</evidence>
<organism evidence="2 3">
    <name type="scientific">Mucilaginibacter gossypii</name>
    <dbReference type="NCBI Taxonomy" id="551996"/>
    <lineage>
        <taxon>Bacteria</taxon>
        <taxon>Pseudomonadati</taxon>
        <taxon>Bacteroidota</taxon>
        <taxon>Sphingobacteriia</taxon>
        <taxon>Sphingobacteriales</taxon>
        <taxon>Sphingobacteriaceae</taxon>
        <taxon>Mucilaginibacter</taxon>
    </lineage>
</organism>
<dbReference type="GO" id="GO:0008703">
    <property type="term" value="F:5-amino-6-(5-phosphoribosylamino)uracil reductase activity"/>
    <property type="evidence" value="ECO:0007669"/>
    <property type="project" value="InterPro"/>
</dbReference>
<protein>
    <submittedName>
        <fullName evidence="2">Dihydrofolate reductase</fullName>
    </submittedName>
</protein>
<keyword evidence="3" id="KW-1185">Reference proteome</keyword>
<dbReference type="PANTHER" id="PTHR38011">
    <property type="entry name" value="DIHYDROFOLATE REDUCTASE FAMILY PROTEIN (AFU_ORTHOLOGUE AFUA_8G06820)"/>
    <property type="match status" value="1"/>
</dbReference>
<dbReference type="AlphaFoldDB" id="A0A1G7PVM5"/>
<reference evidence="3" key="1">
    <citation type="submission" date="2016-10" db="EMBL/GenBank/DDBJ databases">
        <authorList>
            <person name="Varghese N."/>
            <person name="Submissions S."/>
        </authorList>
    </citation>
    <scope>NUCLEOTIDE SEQUENCE [LARGE SCALE GENOMIC DNA]</scope>
    <source>
        <strain evidence="3">Gh-67</strain>
    </source>
</reference>
<dbReference type="GO" id="GO:0009231">
    <property type="term" value="P:riboflavin biosynthetic process"/>
    <property type="evidence" value="ECO:0007669"/>
    <property type="project" value="InterPro"/>
</dbReference>
<name>A0A1G7PVM5_9SPHI</name>
<dbReference type="STRING" id="551996.SAMN05192573_101690"/>
<evidence type="ECO:0000313" key="2">
    <source>
        <dbReference type="EMBL" id="SDF90377.1"/>
    </source>
</evidence>
<dbReference type="Gene3D" id="3.40.430.10">
    <property type="entry name" value="Dihydrofolate Reductase, subunit A"/>
    <property type="match status" value="1"/>
</dbReference>
<feature type="domain" description="Bacterial bifunctional deaminase-reductase C-terminal" evidence="1">
    <location>
        <begin position="12"/>
        <end position="193"/>
    </location>
</feature>